<protein>
    <submittedName>
        <fullName evidence="1">Uncharacterized protein</fullName>
    </submittedName>
</protein>
<organism evidence="1 2">
    <name type="scientific">Faucicola osloensis</name>
    <name type="common">Moraxella osloensis</name>
    <dbReference type="NCBI Taxonomy" id="34062"/>
    <lineage>
        <taxon>Bacteria</taxon>
        <taxon>Pseudomonadati</taxon>
        <taxon>Pseudomonadota</taxon>
        <taxon>Gammaproteobacteria</taxon>
        <taxon>Moraxellales</taxon>
        <taxon>Moraxellaceae</taxon>
        <taxon>Faucicola</taxon>
    </lineage>
</organism>
<accession>A0A2I1RH28</accession>
<comment type="caution">
    <text evidence="1">The sequence shown here is derived from an EMBL/GenBank/DDBJ whole genome shotgun (WGS) entry which is preliminary data.</text>
</comment>
<evidence type="ECO:0000313" key="2">
    <source>
        <dbReference type="Proteomes" id="UP000234914"/>
    </source>
</evidence>
<dbReference type="EMBL" id="PKJS01000010">
    <property type="protein sequence ID" value="PKZ68418.1"/>
    <property type="molecule type" value="Genomic_DNA"/>
</dbReference>
<gene>
    <name evidence="1" type="ORF">CYJ96_08515</name>
</gene>
<evidence type="ECO:0000313" key="1">
    <source>
        <dbReference type="EMBL" id="PKZ68418.1"/>
    </source>
</evidence>
<dbReference type="AlphaFoldDB" id="A0A2I1RH28"/>
<dbReference type="Proteomes" id="UP000234914">
    <property type="component" value="Unassembled WGS sequence"/>
</dbReference>
<sequence>MGNSARLPFIEWLSGSPGDIVNLADNRKNKVPYYKRIFTQVKQKLLNLALSYNFRVKKPEKENLSKIS</sequence>
<proteinExistence type="predicted"/>
<name>A0A2I1RH28_FAUOS</name>
<reference evidence="1 2" key="1">
    <citation type="submission" date="2017-12" db="EMBL/GenBank/DDBJ databases">
        <title>Phylogenetic diversity of female urinary microbiome.</title>
        <authorList>
            <person name="Thomas-White K."/>
            <person name="Wolfe A.J."/>
        </authorList>
    </citation>
    <scope>NUCLEOTIDE SEQUENCE [LARGE SCALE GENOMIC DNA]</scope>
    <source>
        <strain evidence="1 2">UMB0416</strain>
    </source>
</reference>